<keyword evidence="2" id="KW-0805">Transcription regulation</keyword>
<dbReference type="AlphaFoldDB" id="A0A1W0XC23"/>
<evidence type="ECO:0000256" key="5">
    <source>
        <dbReference type="SAM" id="MobiDB-lite"/>
    </source>
</evidence>
<evidence type="ECO:0000256" key="3">
    <source>
        <dbReference type="ARBA" id="ARBA00023163"/>
    </source>
</evidence>
<feature type="domain" description="p53 DNA-binding" evidence="6">
    <location>
        <begin position="222"/>
        <end position="391"/>
    </location>
</feature>
<accession>A0A1W0XC23</accession>
<dbReference type="Gene3D" id="2.60.40.720">
    <property type="match status" value="1"/>
</dbReference>
<evidence type="ECO:0000259" key="6">
    <source>
        <dbReference type="Pfam" id="PF00870"/>
    </source>
</evidence>
<gene>
    <name evidence="7" type="ORF">BV898_01401</name>
</gene>
<evidence type="ECO:0000256" key="2">
    <source>
        <dbReference type="ARBA" id="ARBA00023015"/>
    </source>
</evidence>
<dbReference type="GO" id="GO:0005634">
    <property type="term" value="C:nucleus"/>
    <property type="evidence" value="ECO:0007669"/>
    <property type="project" value="UniProtKB-SubCell"/>
</dbReference>
<dbReference type="InterPro" id="IPR011615">
    <property type="entry name" value="p53_DNA-bd"/>
</dbReference>
<comment type="subcellular location">
    <subcellularLocation>
        <location evidence="1">Nucleus</location>
    </subcellularLocation>
</comment>
<feature type="region of interest" description="Disordered" evidence="5">
    <location>
        <begin position="609"/>
        <end position="640"/>
    </location>
</feature>
<dbReference type="InterPro" id="IPR012346">
    <property type="entry name" value="p53/RUNT-type_TF_DNA-bd_sf"/>
</dbReference>
<name>A0A1W0XC23_HYPEX</name>
<reference evidence="8" key="1">
    <citation type="submission" date="2017-01" db="EMBL/GenBank/DDBJ databases">
        <title>Comparative genomics of anhydrobiosis in the tardigrade Hypsibius dujardini.</title>
        <authorList>
            <person name="Yoshida Y."/>
            <person name="Koutsovoulos G."/>
            <person name="Laetsch D."/>
            <person name="Stevens L."/>
            <person name="Kumar S."/>
            <person name="Horikawa D."/>
            <person name="Ishino K."/>
            <person name="Komine S."/>
            <person name="Tomita M."/>
            <person name="Blaxter M."/>
            <person name="Arakawa K."/>
        </authorList>
    </citation>
    <scope>NUCLEOTIDE SEQUENCE [LARGE SCALE GENOMIC DNA]</scope>
    <source>
        <strain evidence="8">Z151</strain>
    </source>
</reference>
<feature type="compositionally biased region" description="Low complexity" evidence="5">
    <location>
        <begin position="9"/>
        <end position="22"/>
    </location>
</feature>
<dbReference type="Proteomes" id="UP000192578">
    <property type="component" value="Unassembled WGS sequence"/>
</dbReference>
<keyword evidence="3" id="KW-0804">Transcription</keyword>
<comment type="caution">
    <text evidence="7">The sequence shown here is derived from an EMBL/GenBank/DDBJ whole genome shotgun (WGS) entry which is preliminary data.</text>
</comment>
<keyword evidence="8" id="KW-1185">Reference proteome</keyword>
<dbReference type="EMBL" id="MTYJ01000005">
    <property type="protein sequence ID" value="OQV24811.1"/>
    <property type="molecule type" value="Genomic_DNA"/>
</dbReference>
<evidence type="ECO:0000256" key="4">
    <source>
        <dbReference type="ARBA" id="ARBA00023242"/>
    </source>
</evidence>
<feature type="region of interest" description="Disordered" evidence="5">
    <location>
        <begin position="408"/>
        <end position="436"/>
    </location>
</feature>
<evidence type="ECO:0000256" key="1">
    <source>
        <dbReference type="ARBA" id="ARBA00004123"/>
    </source>
</evidence>
<feature type="region of interest" description="Disordered" evidence="5">
    <location>
        <begin position="1"/>
        <end position="42"/>
    </location>
</feature>
<sequence length="640" mass="70626">MSHRKKGNDPPADTASTSSSSTQEQQKIPHPPQLESFTTTITPSGTSVQITAHNSWDMLKYLENMFQAGGDGLSSTPPNDPMLSSSLGIWNTQATLGREFFPSSQLSLPQLSASQLSMALTSSQHYRENDDFRQRADQLHEFLLTMPNQGNAPIQSDPNSALIHFNQHFFPMEAEPTVFLDLDFVNQEGDQGDLYAAVRAEMHTPATLSRTSISSANGLNGTPEDLGFSVTFPDCTGKDWVFVHEKKLLCVKAATLFDMELVFLKKAPPTNSLLTVKAVFGNQGRLNKSVGACVKHTDGAYLFSDNKHCVKPKNGVAALVLPLNPQSSASKMKTKKGWKMPFRVGVRCLNSCFGSKTAITLDFAVTQGDTTLAEARINVRGCACPDRDAKDALKTRKPKGPKVKLEETTVDGRGHKRKKSDRTHRDTNLSVGGAPFIKADPNAEPPLCNFPKRVCIGEGYGVQQQYGQNSDGSYFLQQHCRAPPGAHNKIFLDGLVTNGQLADRYYRLTLPQLTTAPPPIAAEQSQIKGLREPVFERSTSDVARLEIKKWLREVVGSSAVSEDVFIENGAATLDAIFKLRREELETIMGGEFVEETVEKYWYHVKQRQRPLPPPRIPKTESQAVPDALGRLPSIRPRRHL</sequence>
<keyword evidence="4" id="KW-0539">Nucleus</keyword>
<evidence type="ECO:0000313" key="7">
    <source>
        <dbReference type="EMBL" id="OQV24811.1"/>
    </source>
</evidence>
<protein>
    <recommendedName>
        <fullName evidence="6">p53 DNA-binding domain-containing protein</fullName>
    </recommendedName>
</protein>
<organism evidence="7 8">
    <name type="scientific">Hypsibius exemplaris</name>
    <name type="common">Freshwater tardigrade</name>
    <dbReference type="NCBI Taxonomy" id="2072580"/>
    <lineage>
        <taxon>Eukaryota</taxon>
        <taxon>Metazoa</taxon>
        <taxon>Ecdysozoa</taxon>
        <taxon>Tardigrada</taxon>
        <taxon>Eutardigrada</taxon>
        <taxon>Parachela</taxon>
        <taxon>Hypsibioidea</taxon>
        <taxon>Hypsibiidae</taxon>
        <taxon>Hypsibius</taxon>
    </lineage>
</organism>
<dbReference type="InterPro" id="IPR008967">
    <property type="entry name" value="p53-like_TF_DNA-bd_sf"/>
</dbReference>
<dbReference type="GO" id="GO:0003700">
    <property type="term" value="F:DNA-binding transcription factor activity"/>
    <property type="evidence" value="ECO:0007669"/>
    <property type="project" value="InterPro"/>
</dbReference>
<proteinExistence type="predicted"/>
<dbReference type="Pfam" id="PF00870">
    <property type="entry name" value="P53"/>
    <property type="match status" value="1"/>
</dbReference>
<dbReference type="SUPFAM" id="SSF49417">
    <property type="entry name" value="p53-like transcription factors"/>
    <property type="match status" value="1"/>
</dbReference>
<evidence type="ECO:0000313" key="8">
    <source>
        <dbReference type="Proteomes" id="UP000192578"/>
    </source>
</evidence>
<dbReference type="GO" id="GO:0000976">
    <property type="term" value="F:transcription cis-regulatory region binding"/>
    <property type="evidence" value="ECO:0007669"/>
    <property type="project" value="InterPro"/>
</dbReference>